<keyword evidence="12" id="KW-1133">Transmembrane helix</keyword>
<evidence type="ECO:0000256" key="8">
    <source>
        <dbReference type="ARBA" id="ARBA00022771"/>
    </source>
</evidence>
<dbReference type="SUPFAM" id="SSF144232">
    <property type="entry name" value="HIT/MYND zinc finger-like"/>
    <property type="match status" value="1"/>
</dbReference>
<evidence type="ECO:0000256" key="17">
    <source>
        <dbReference type="PROSITE-ProRule" id="PRU00134"/>
    </source>
</evidence>
<evidence type="ECO:0000256" key="18">
    <source>
        <dbReference type="SAM" id="MobiDB-lite"/>
    </source>
</evidence>
<evidence type="ECO:0000256" key="5">
    <source>
        <dbReference type="ARBA" id="ARBA00022679"/>
    </source>
</evidence>
<keyword evidence="13" id="KW-0472">Membrane</keyword>
<protein>
    <recommendedName>
        <fullName evidence="15">phytol kinase</fullName>
        <ecNumber evidence="15">2.7.1.182</ecNumber>
    </recommendedName>
</protein>
<keyword evidence="11" id="KW-0809">Transit peptide</keyword>
<dbReference type="Gene3D" id="6.10.140.2220">
    <property type="match status" value="1"/>
</dbReference>
<comment type="subcellular location">
    <subcellularLocation>
        <location evidence="1">Plastid</location>
        <location evidence="1">Chloroplast membrane</location>
        <topology evidence="1">Multi-pass membrane protein</topology>
    </subcellularLocation>
</comment>
<keyword evidence="3" id="KW-0150">Chloroplast</keyword>
<dbReference type="GO" id="GO:0008270">
    <property type="term" value="F:zinc ion binding"/>
    <property type="evidence" value="ECO:0007669"/>
    <property type="project" value="UniProtKB-KW"/>
</dbReference>
<comment type="catalytic activity">
    <reaction evidence="16">
        <text>phytol + CTP = phytyl phosphate + CDP + H(+)</text>
        <dbReference type="Rhea" id="RHEA:38055"/>
        <dbReference type="ChEBI" id="CHEBI:15378"/>
        <dbReference type="ChEBI" id="CHEBI:17327"/>
        <dbReference type="ChEBI" id="CHEBI:37563"/>
        <dbReference type="ChEBI" id="CHEBI:58069"/>
        <dbReference type="ChEBI" id="CHEBI:75483"/>
        <dbReference type="EC" id="2.7.1.182"/>
    </reaction>
</comment>
<evidence type="ECO:0000256" key="4">
    <source>
        <dbReference type="ARBA" id="ARBA00022640"/>
    </source>
</evidence>
<evidence type="ECO:0000256" key="11">
    <source>
        <dbReference type="ARBA" id="ARBA00022946"/>
    </source>
</evidence>
<feature type="compositionally biased region" description="Basic and acidic residues" evidence="18">
    <location>
        <begin position="132"/>
        <end position="146"/>
    </location>
</feature>
<name>A0A835SZ12_CHLIN</name>
<evidence type="ECO:0000256" key="9">
    <source>
        <dbReference type="ARBA" id="ARBA00022777"/>
    </source>
</evidence>
<dbReference type="GO" id="GO:0009507">
    <property type="term" value="C:chloroplast"/>
    <property type="evidence" value="ECO:0007669"/>
    <property type="project" value="UniProtKB-SubCell"/>
</dbReference>
<evidence type="ECO:0000256" key="13">
    <source>
        <dbReference type="ARBA" id="ARBA00023136"/>
    </source>
</evidence>
<keyword evidence="21" id="KW-1185">Reference proteome</keyword>
<dbReference type="InterPro" id="IPR039606">
    <property type="entry name" value="Phytol/farnesol_kinase"/>
</dbReference>
<feature type="domain" description="MYND-type" evidence="19">
    <location>
        <begin position="1182"/>
        <end position="1224"/>
    </location>
</feature>
<feature type="region of interest" description="Disordered" evidence="18">
    <location>
        <begin position="916"/>
        <end position="957"/>
    </location>
</feature>
<keyword evidence="7" id="KW-0479">Metal-binding</keyword>
<evidence type="ECO:0000256" key="6">
    <source>
        <dbReference type="ARBA" id="ARBA00022692"/>
    </source>
</evidence>
<keyword evidence="8 17" id="KW-0863">Zinc-finger</keyword>
<evidence type="ECO:0000256" key="1">
    <source>
        <dbReference type="ARBA" id="ARBA00004508"/>
    </source>
</evidence>
<keyword evidence="6" id="KW-0812">Transmembrane</keyword>
<dbReference type="GO" id="GO:0010276">
    <property type="term" value="F:phytol kinase activity"/>
    <property type="evidence" value="ECO:0007669"/>
    <property type="project" value="UniProtKB-EC"/>
</dbReference>
<proteinExistence type="inferred from homology"/>
<accession>A0A835SZ12</accession>
<dbReference type="EMBL" id="JAEHOC010000014">
    <property type="protein sequence ID" value="KAG2435819.1"/>
    <property type="molecule type" value="Genomic_DNA"/>
</dbReference>
<feature type="compositionally biased region" description="Acidic residues" evidence="18">
    <location>
        <begin position="850"/>
        <end position="864"/>
    </location>
</feature>
<sequence length="1230" mass="124973">MFYPSTVSGDGQGKGAWLAQELAAVAEEAENAGVIERLGPQKAREARIALGQAIGVCLDGIADAGRALTQAGPPDRAEVAARMRAGASHPVLRLVGELSAECVMQALVAAARFVRRRLWPLATEELAAARAEQGKGKGEEQGKDGGEGNGQEEEQEEEGSQAAGGAAAGSSGDAPSIQTKVKVKRVNDSIRIMSLGVGPTSAAELARQGGASGAALLLSSAAALHGALGAVRHECTLLRSASPSAKTLLNNMIKSHALEELADTFLAAPLPPPAPPPPPPPAEPPPPPPYTSVYCMAHMALCDALMDVCGLAGPCGPGPIMLLTTEAVRRMRYLMLAVVADSARTDRQGNLVINDDRDDNYSWPLVHRNTLRAVFGPRVQLTRTMHTFVVCAAGAPIAAQQHSPEACAQAACMAFPDSRNAIELSAAVTRALAARMEHLGAAGAAEPPAEARVTPRMLYDAARHFPPIVHALLGDVPERQAAEMAGEALLMYGWLLRCCVSPAGLAGAGREGLRTAAESLMPFCTTFTPGDRLQIERDPLSQAWRRMPPPVRAAAAARVVAARIPQSMDLIARRQAAAGEVPIEAVAGSADMLTLLLRVRLQDWRARLAAALAVRAAAARVAAAKEAEEEEGAAAAAAAAHLAPLPAPPVFSELGLLLTAVKLVRCKAERLAAANAAAAASVAAGTEVKDDDGDDEWPTLIMTVMAEHMVRWVGHREGGLASLLPELQPAARAAAGAGGSSNSSSSSGSGGKAGNGKGNASRGKDKPGGSSTGAATSTTQAADAADGGGCSGAELLALGEARRVVLETMALVGMAVMRLHGEMLEGHVRELDKQDGPGGKPGSAPPREDSDSDNDSDSDEGDDDQDVCELLASIVSQLLTLVALLPPAVLLAAPTPPQRLLVLLARALLRMQQRLALDGGGGDGSKAGKGEKGGKKKKRGGGSGGGGGGGDGPGAQAWKAAMDGWRELVLRLSAEPRLCAGCVPGWLWGAAHTDGTGKAGGKAGRKAGGKAGGGGGREIEYMEADLAVAAVAAATPLKMERTAAAAPVAAGGGPSTSAQAAASASTPGAAASGTDTGTGAAAAGAPAAGVTVPAPVLLVRGAVAAAALGSPCVQWSPLAWTDRLQQVVALAQATLRAESQGRGPPTCPTYQGWREAAAQLPGGGEAGLLAGAAARLCGNPRCSNFGGPSEAALELKRCTGCRVVRYCGAACQREHWKGGHKEACGRPPPQ</sequence>
<keyword evidence="9" id="KW-0418">Kinase</keyword>
<feature type="compositionally biased region" description="Gly residues" evidence="18">
    <location>
        <begin position="748"/>
        <end position="757"/>
    </location>
</feature>
<evidence type="ECO:0000313" key="20">
    <source>
        <dbReference type="EMBL" id="KAG2435819.1"/>
    </source>
</evidence>
<reference evidence="20" key="1">
    <citation type="journal article" date="2020" name="bioRxiv">
        <title>Comparative genomics of Chlamydomonas.</title>
        <authorList>
            <person name="Craig R.J."/>
            <person name="Hasan A.R."/>
            <person name="Ness R.W."/>
            <person name="Keightley P.D."/>
        </authorList>
    </citation>
    <scope>NUCLEOTIDE SEQUENCE</scope>
    <source>
        <strain evidence="20">SAG 7.73</strain>
    </source>
</reference>
<dbReference type="PANTHER" id="PTHR32523:SF8">
    <property type="entry name" value="DOLICHOL KINASE"/>
    <property type="match status" value="1"/>
</dbReference>
<feature type="compositionally biased region" description="Low complexity" evidence="18">
    <location>
        <begin position="768"/>
        <end position="785"/>
    </location>
</feature>
<evidence type="ECO:0000256" key="3">
    <source>
        <dbReference type="ARBA" id="ARBA00022528"/>
    </source>
</evidence>
<dbReference type="PANTHER" id="PTHR32523">
    <property type="entry name" value="PHYTOL KINASE 1, CHLOROPLASTIC"/>
    <property type="match status" value="1"/>
</dbReference>
<dbReference type="Proteomes" id="UP000650467">
    <property type="component" value="Unassembled WGS sequence"/>
</dbReference>
<evidence type="ECO:0000256" key="2">
    <source>
        <dbReference type="ARBA" id="ARBA00010794"/>
    </source>
</evidence>
<evidence type="ECO:0000256" key="10">
    <source>
        <dbReference type="ARBA" id="ARBA00022833"/>
    </source>
</evidence>
<dbReference type="GO" id="GO:0016020">
    <property type="term" value="C:membrane"/>
    <property type="evidence" value="ECO:0007669"/>
    <property type="project" value="UniProtKB-SubCell"/>
</dbReference>
<comment type="similarity">
    <text evidence="2">Belongs to the polyprenol kinase family.</text>
</comment>
<evidence type="ECO:0000313" key="21">
    <source>
        <dbReference type="Proteomes" id="UP000650467"/>
    </source>
</evidence>
<evidence type="ECO:0000256" key="12">
    <source>
        <dbReference type="ARBA" id="ARBA00022989"/>
    </source>
</evidence>
<organism evidence="20 21">
    <name type="scientific">Chlamydomonas incerta</name>
    <dbReference type="NCBI Taxonomy" id="51695"/>
    <lineage>
        <taxon>Eukaryota</taxon>
        <taxon>Viridiplantae</taxon>
        <taxon>Chlorophyta</taxon>
        <taxon>core chlorophytes</taxon>
        <taxon>Chlorophyceae</taxon>
        <taxon>CS clade</taxon>
        <taxon>Chlamydomonadales</taxon>
        <taxon>Chlamydomonadaceae</taxon>
        <taxon>Chlamydomonas</taxon>
    </lineage>
</organism>
<feature type="compositionally biased region" description="Gly residues" evidence="18">
    <location>
        <begin position="941"/>
        <end position="953"/>
    </location>
</feature>
<evidence type="ECO:0000259" key="19">
    <source>
        <dbReference type="PROSITE" id="PS50865"/>
    </source>
</evidence>
<evidence type="ECO:0000256" key="16">
    <source>
        <dbReference type="ARBA" id="ARBA00048889"/>
    </source>
</evidence>
<evidence type="ECO:0000256" key="14">
    <source>
        <dbReference type="ARBA" id="ARBA00024015"/>
    </source>
</evidence>
<evidence type="ECO:0000256" key="15">
    <source>
        <dbReference type="ARBA" id="ARBA00039024"/>
    </source>
</evidence>
<evidence type="ECO:0000256" key="7">
    <source>
        <dbReference type="ARBA" id="ARBA00022723"/>
    </source>
</evidence>
<dbReference type="PROSITE" id="PS50865">
    <property type="entry name" value="ZF_MYND_2"/>
    <property type="match status" value="1"/>
</dbReference>
<feature type="region of interest" description="Disordered" evidence="18">
    <location>
        <begin position="734"/>
        <end position="787"/>
    </location>
</feature>
<dbReference type="OrthoDB" id="552275at2759"/>
<keyword evidence="5" id="KW-0808">Transferase</keyword>
<gene>
    <name evidence="20" type="ORF">HXX76_007014</name>
</gene>
<keyword evidence="4" id="KW-0934">Plastid</keyword>
<keyword evidence="10" id="KW-0862">Zinc</keyword>
<comment type="caution">
    <text evidence="20">The sequence shown here is derived from an EMBL/GenBank/DDBJ whole genome shotgun (WGS) entry which is preliminary data.</text>
</comment>
<dbReference type="EC" id="2.7.1.182" evidence="15"/>
<dbReference type="AlphaFoldDB" id="A0A835SZ12"/>
<feature type="region of interest" description="Disordered" evidence="18">
    <location>
        <begin position="130"/>
        <end position="180"/>
    </location>
</feature>
<feature type="compositionally biased region" description="Low complexity" evidence="18">
    <location>
        <begin position="734"/>
        <end position="747"/>
    </location>
</feature>
<feature type="region of interest" description="Disordered" evidence="18">
    <location>
        <begin position="831"/>
        <end position="864"/>
    </location>
</feature>
<feature type="compositionally biased region" description="Acidic residues" evidence="18">
    <location>
        <begin position="150"/>
        <end position="159"/>
    </location>
</feature>
<dbReference type="InterPro" id="IPR002893">
    <property type="entry name" value="Znf_MYND"/>
</dbReference>
<comment type="pathway">
    <text evidence="14">Cofactor biosynthesis; tocopherol biosynthesis.</text>
</comment>
<feature type="region of interest" description="Disordered" evidence="18">
    <location>
        <begin position="1048"/>
        <end position="1082"/>
    </location>
</feature>
<feature type="compositionally biased region" description="Low complexity" evidence="18">
    <location>
        <begin position="160"/>
        <end position="174"/>
    </location>
</feature>
<dbReference type="Pfam" id="PF01753">
    <property type="entry name" value="zf-MYND"/>
    <property type="match status" value="1"/>
</dbReference>